<evidence type="ECO:0000313" key="1">
    <source>
        <dbReference type="EMBL" id="KAJ7344910.1"/>
    </source>
</evidence>
<accession>A0A9Q1B8B8</accession>
<gene>
    <name evidence="1" type="ORF">JRQ81_000860</name>
</gene>
<comment type="caution">
    <text evidence="1">The sequence shown here is derived from an EMBL/GenBank/DDBJ whole genome shotgun (WGS) entry which is preliminary data.</text>
</comment>
<protein>
    <submittedName>
        <fullName evidence="1">Uncharacterized protein</fullName>
    </submittedName>
</protein>
<feature type="non-terminal residue" evidence="1">
    <location>
        <position position="1"/>
    </location>
</feature>
<name>A0A9Q1B8B8_9SAUR</name>
<dbReference type="AlphaFoldDB" id="A0A9Q1B8B8"/>
<sequence>MDALRHSYTCASSLVHLSGPDDWQCKVWMDSLGMYCLSDKYIKDSSLSEQLDVRLPK</sequence>
<dbReference type="Proteomes" id="UP001142489">
    <property type="component" value="Unassembled WGS sequence"/>
</dbReference>
<evidence type="ECO:0000313" key="2">
    <source>
        <dbReference type="Proteomes" id="UP001142489"/>
    </source>
</evidence>
<keyword evidence="2" id="KW-1185">Reference proteome</keyword>
<dbReference type="EMBL" id="JAPFRF010000001">
    <property type="protein sequence ID" value="KAJ7344910.1"/>
    <property type="molecule type" value="Genomic_DNA"/>
</dbReference>
<proteinExistence type="predicted"/>
<reference evidence="1" key="1">
    <citation type="journal article" date="2023" name="DNA Res.">
        <title>Chromosome-level genome assembly of Phrynocephalus forsythii using third-generation DNA sequencing and Hi-C analysis.</title>
        <authorList>
            <person name="Qi Y."/>
            <person name="Zhao W."/>
            <person name="Zhao Y."/>
            <person name="Niu C."/>
            <person name="Cao S."/>
            <person name="Zhang Y."/>
        </authorList>
    </citation>
    <scope>NUCLEOTIDE SEQUENCE</scope>
    <source>
        <tissue evidence="1">Muscle</tissue>
    </source>
</reference>
<organism evidence="1 2">
    <name type="scientific">Phrynocephalus forsythii</name>
    <dbReference type="NCBI Taxonomy" id="171643"/>
    <lineage>
        <taxon>Eukaryota</taxon>
        <taxon>Metazoa</taxon>
        <taxon>Chordata</taxon>
        <taxon>Craniata</taxon>
        <taxon>Vertebrata</taxon>
        <taxon>Euteleostomi</taxon>
        <taxon>Lepidosauria</taxon>
        <taxon>Squamata</taxon>
        <taxon>Bifurcata</taxon>
        <taxon>Unidentata</taxon>
        <taxon>Episquamata</taxon>
        <taxon>Toxicofera</taxon>
        <taxon>Iguania</taxon>
        <taxon>Acrodonta</taxon>
        <taxon>Agamidae</taxon>
        <taxon>Agaminae</taxon>
        <taxon>Phrynocephalus</taxon>
    </lineage>
</organism>